<evidence type="ECO:0008006" key="3">
    <source>
        <dbReference type="Google" id="ProtNLM"/>
    </source>
</evidence>
<dbReference type="PANTHER" id="PTHR33361">
    <property type="entry name" value="GLR0591 PROTEIN"/>
    <property type="match status" value="1"/>
</dbReference>
<proteinExistence type="predicted"/>
<organism evidence="1 2">
    <name type="scientific">Mytilus coruscus</name>
    <name type="common">Sea mussel</name>
    <dbReference type="NCBI Taxonomy" id="42192"/>
    <lineage>
        <taxon>Eukaryota</taxon>
        <taxon>Metazoa</taxon>
        <taxon>Spiralia</taxon>
        <taxon>Lophotrochozoa</taxon>
        <taxon>Mollusca</taxon>
        <taxon>Bivalvia</taxon>
        <taxon>Autobranchia</taxon>
        <taxon>Pteriomorphia</taxon>
        <taxon>Mytilida</taxon>
        <taxon>Mytiloidea</taxon>
        <taxon>Mytilidae</taxon>
        <taxon>Mytilinae</taxon>
        <taxon>Mytilus</taxon>
    </lineage>
</organism>
<dbReference type="EMBL" id="CACVKT020007119">
    <property type="protein sequence ID" value="CAC5405649.1"/>
    <property type="molecule type" value="Genomic_DNA"/>
</dbReference>
<gene>
    <name evidence="1" type="ORF">MCOR_39320</name>
</gene>
<evidence type="ECO:0000313" key="2">
    <source>
        <dbReference type="Proteomes" id="UP000507470"/>
    </source>
</evidence>
<accession>A0A6J8DCJ6</accession>
<protein>
    <recommendedName>
        <fullName evidence="3">DUF885 domain-containing protein</fullName>
    </recommendedName>
</protein>
<reference evidence="1 2" key="1">
    <citation type="submission" date="2020-06" db="EMBL/GenBank/DDBJ databases">
        <authorList>
            <person name="Li R."/>
            <person name="Bekaert M."/>
        </authorList>
    </citation>
    <scope>NUCLEOTIDE SEQUENCE [LARGE SCALE GENOMIC DNA]</scope>
    <source>
        <strain evidence="2">wild</strain>
    </source>
</reference>
<dbReference type="Proteomes" id="UP000507470">
    <property type="component" value="Unassembled WGS sequence"/>
</dbReference>
<dbReference type="OrthoDB" id="5959877at2759"/>
<sequence length="470" mass="54428">MPKQIEQIIARMKKAIALNHTLHKVSIESIPEALDSLVTDEAEDCFMYTPFKETLQNISLITENERKTIRSKAITVIQKYMKSIKELRKFITSTYMRHTRKGYGVNSWSNGSEFYKECLKYRLTMSVSPEEVHQTGLREVSRISTEMKKIFSKLGLHGTIEESFRALKRDPKYFLKTGEEMIKRYEDIIYKEIDPKLPTFFRDLPDIPVIIEPSDYDGPFGRYVSSIADGSGVGTFILNTFHPDQSPVFNFMAIAMHETNPGHHLQISISKTTALPRLRSNILTTLLYQIPTTFPKWTAFIEGWGLYSEYLGEEMGLYKTDVDMLGRYSLEILRACRLVVDTGLHYFNWTREEAIEYLTNYTASGESEISFEVNRYMTIPGQACAYKIGELKFKELRNKSATELGEHFDIKEFHSVVLRQGPMSFTTLETVVDQWIESTKRHLLNTSIKVTPELIMYIFQILFLYIIIKS</sequence>
<name>A0A6J8DCJ6_MYTCO</name>
<evidence type="ECO:0000313" key="1">
    <source>
        <dbReference type="EMBL" id="CAC5405649.1"/>
    </source>
</evidence>
<dbReference type="InterPro" id="IPR010281">
    <property type="entry name" value="DUF885"/>
</dbReference>
<dbReference type="PANTHER" id="PTHR33361:SF2">
    <property type="entry name" value="DUF885 DOMAIN-CONTAINING PROTEIN"/>
    <property type="match status" value="1"/>
</dbReference>
<dbReference type="AlphaFoldDB" id="A0A6J8DCJ6"/>
<dbReference type="Pfam" id="PF05960">
    <property type="entry name" value="DUF885"/>
    <property type="match status" value="1"/>
</dbReference>
<keyword evidence="2" id="KW-1185">Reference proteome</keyword>